<evidence type="ECO:0000313" key="7">
    <source>
        <dbReference type="EMBL" id="GCB84439.1"/>
    </source>
</evidence>
<dbReference type="EMBL" id="BFAA01075207">
    <property type="protein sequence ID" value="GCB84439.1"/>
    <property type="molecule type" value="Genomic_DNA"/>
</dbReference>
<dbReference type="InterPro" id="IPR039008">
    <property type="entry name" value="IF_rod_dom"/>
</dbReference>
<dbReference type="AlphaFoldDB" id="A0A401QGD2"/>
<sequence>MKQMIDDIKRQHADVATRNKAEADSWYQNKLLELDNDKVRQSDELRNAKNELADLNRHLQRMRSDMDGLQNQ</sequence>
<feature type="region of interest" description="Disordered" evidence="5">
    <location>
        <begin position="1"/>
        <end position="22"/>
    </location>
</feature>
<keyword evidence="1" id="KW-0416">Keratin</keyword>
<evidence type="ECO:0000256" key="3">
    <source>
        <dbReference type="ARBA" id="ARBA00023054"/>
    </source>
</evidence>
<dbReference type="OrthoDB" id="2441647at2759"/>
<keyword evidence="3 4" id="KW-0175">Coiled coil</keyword>
<evidence type="ECO:0000313" key="8">
    <source>
        <dbReference type="Proteomes" id="UP000288216"/>
    </source>
</evidence>
<dbReference type="GO" id="GO:0005615">
    <property type="term" value="C:extracellular space"/>
    <property type="evidence" value="ECO:0007669"/>
    <property type="project" value="TreeGrafter"/>
</dbReference>
<dbReference type="PANTHER" id="PTHR45616:SF21">
    <property type="entry name" value="KERATIN, TYPE II CYTOSKELETAL 7"/>
    <property type="match status" value="1"/>
</dbReference>
<evidence type="ECO:0000256" key="1">
    <source>
        <dbReference type="ARBA" id="ARBA00022744"/>
    </source>
</evidence>
<dbReference type="GO" id="GO:0045109">
    <property type="term" value="P:intermediate filament organization"/>
    <property type="evidence" value="ECO:0007669"/>
    <property type="project" value="TreeGrafter"/>
</dbReference>
<dbReference type="PANTHER" id="PTHR45616">
    <property type="entry name" value="GATA-TYPE DOMAIN-CONTAINING PROTEIN"/>
    <property type="match status" value="1"/>
</dbReference>
<feature type="non-terminal residue" evidence="7">
    <location>
        <position position="72"/>
    </location>
</feature>
<proteinExistence type="predicted"/>
<dbReference type="PROSITE" id="PS51842">
    <property type="entry name" value="IF_ROD_2"/>
    <property type="match status" value="1"/>
</dbReference>
<dbReference type="Proteomes" id="UP000288216">
    <property type="component" value="Unassembled WGS sequence"/>
</dbReference>
<evidence type="ECO:0000259" key="6">
    <source>
        <dbReference type="PROSITE" id="PS51842"/>
    </source>
</evidence>
<accession>A0A401QGD2</accession>
<comment type="caution">
    <text evidence="7">The sequence shown here is derived from an EMBL/GenBank/DDBJ whole genome shotgun (WGS) entry which is preliminary data.</text>
</comment>
<dbReference type="GO" id="GO:0030280">
    <property type="term" value="F:structural constituent of skin epidermis"/>
    <property type="evidence" value="ECO:0007669"/>
    <property type="project" value="TreeGrafter"/>
</dbReference>
<dbReference type="GO" id="GO:0031424">
    <property type="term" value="P:keratinization"/>
    <property type="evidence" value="ECO:0007669"/>
    <property type="project" value="TreeGrafter"/>
</dbReference>
<keyword evidence="2" id="KW-0403">Intermediate filament</keyword>
<feature type="domain" description="IF rod" evidence="6">
    <location>
        <begin position="1"/>
        <end position="72"/>
    </location>
</feature>
<evidence type="ECO:0000256" key="4">
    <source>
        <dbReference type="SAM" id="Coils"/>
    </source>
</evidence>
<dbReference type="Gene3D" id="1.20.5.500">
    <property type="entry name" value="Single helix bin"/>
    <property type="match status" value="1"/>
</dbReference>
<name>A0A401QGD2_SCYTO</name>
<protein>
    <recommendedName>
        <fullName evidence="6">IF rod domain-containing protein</fullName>
    </recommendedName>
</protein>
<dbReference type="Pfam" id="PF00038">
    <property type="entry name" value="Filament"/>
    <property type="match status" value="1"/>
</dbReference>
<evidence type="ECO:0000256" key="5">
    <source>
        <dbReference type="SAM" id="MobiDB-lite"/>
    </source>
</evidence>
<dbReference type="GO" id="GO:0045095">
    <property type="term" value="C:keratin filament"/>
    <property type="evidence" value="ECO:0007669"/>
    <property type="project" value="TreeGrafter"/>
</dbReference>
<organism evidence="7 8">
    <name type="scientific">Scyliorhinus torazame</name>
    <name type="common">Cloudy catshark</name>
    <name type="synonym">Catulus torazame</name>
    <dbReference type="NCBI Taxonomy" id="75743"/>
    <lineage>
        <taxon>Eukaryota</taxon>
        <taxon>Metazoa</taxon>
        <taxon>Chordata</taxon>
        <taxon>Craniata</taxon>
        <taxon>Vertebrata</taxon>
        <taxon>Chondrichthyes</taxon>
        <taxon>Elasmobranchii</taxon>
        <taxon>Galeomorphii</taxon>
        <taxon>Galeoidea</taxon>
        <taxon>Carcharhiniformes</taxon>
        <taxon>Scyliorhinidae</taxon>
        <taxon>Scyliorhinus</taxon>
    </lineage>
</organism>
<feature type="coiled-coil region" evidence="4">
    <location>
        <begin position="31"/>
        <end position="72"/>
    </location>
</feature>
<keyword evidence="8" id="KW-1185">Reference proteome</keyword>
<evidence type="ECO:0000256" key="2">
    <source>
        <dbReference type="ARBA" id="ARBA00022754"/>
    </source>
</evidence>
<gene>
    <name evidence="7" type="ORF">scyTo_0025180</name>
</gene>
<dbReference type="STRING" id="75743.A0A401QGD2"/>
<reference evidence="7 8" key="1">
    <citation type="journal article" date="2018" name="Nat. Ecol. Evol.">
        <title>Shark genomes provide insights into elasmobranch evolution and the origin of vertebrates.</title>
        <authorList>
            <person name="Hara Y"/>
            <person name="Yamaguchi K"/>
            <person name="Onimaru K"/>
            <person name="Kadota M"/>
            <person name="Koyanagi M"/>
            <person name="Keeley SD"/>
            <person name="Tatsumi K"/>
            <person name="Tanaka K"/>
            <person name="Motone F"/>
            <person name="Kageyama Y"/>
            <person name="Nozu R"/>
            <person name="Adachi N"/>
            <person name="Nishimura O"/>
            <person name="Nakagawa R"/>
            <person name="Tanegashima C"/>
            <person name="Kiyatake I"/>
            <person name="Matsumoto R"/>
            <person name="Murakumo K"/>
            <person name="Nishida K"/>
            <person name="Terakita A"/>
            <person name="Kuratani S"/>
            <person name="Sato K"/>
            <person name="Hyodo S Kuraku.S."/>
        </authorList>
    </citation>
    <scope>NUCLEOTIDE SEQUENCE [LARGE SCALE GENOMIC DNA]</scope>
</reference>